<dbReference type="PANTHER" id="PTHR47584">
    <property type="match status" value="1"/>
</dbReference>
<dbReference type="Pfam" id="PF12776">
    <property type="entry name" value="Myb_DNA-bind_3"/>
    <property type="match status" value="2"/>
</dbReference>
<protein>
    <recommendedName>
        <fullName evidence="2">Myb/SANT-like domain-containing protein</fullName>
    </recommendedName>
</protein>
<feature type="region of interest" description="Disordered" evidence="1">
    <location>
        <begin position="140"/>
        <end position="181"/>
    </location>
</feature>
<dbReference type="InterPro" id="IPR045026">
    <property type="entry name" value="LIMYB"/>
</dbReference>
<dbReference type="AlphaFoldDB" id="A0AAV5KUK3"/>
<accession>A0AAV5KUK3</accession>
<proteinExistence type="predicted"/>
<dbReference type="InterPro" id="IPR024752">
    <property type="entry name" value="Myb/SANT-like_dom"/>
</dbReference>
<evidence type="ECO:0000259" key="2">
    <source>
        <dbReference type="Pfam" id="PF12776"/>
    </source>
</evidence>
<organism evidence="3 4">
    <name type="scientific">Rubroshorea leprosula</name>
    <dbReference type="NCBI Taxonomy" id="152421"/>
    <lineage>
        <taxon>Eukaryota</taxon>
        <taxon>Viridiplantae</taxon>
        <taxon>Streptophyta</taxon>
        <taxon>Embryophyta</taxon>
        <taxon>Tracheophyta</taxon>
        <taxon>Spermatophyta</taxon>
        <taxon>Magnoliopsida</taxon>
        <taxon>eudicotyledons</taxon>
        <taxon>Gunneridae</taxon>
        <taxon>Pentapetalae</taxon>
        <taxon>rosids</taxon>
        <taxon>malvids</taxon>
        <taxon>Malvales</taxon>
        <taxon>Dipterocarpaceae</taxon>
        <taxon>Rubroshorea</taxon>
    </lineage>
</organism>
<gene>
    <name evidence="3" type="ORF">SLEP1_g37411</name>
</gene>
<sequence>MSSTSVPKMKATWTPTLHKTFLDLCLEETTKGNKPGTYFTKAGWMNIVESFHKQSGIRYERKQIKNHWDFTREQWRTWCKLVQDSSMKWDPETNSFGASEEDWATYLKDNPDAAPYRFKELDHIDILKIIYSAEVVQHPNRRKRRSESSDASLSQTTEPGMEKQEKKKPRERISSEKSTLTSSHHKEKACWTPAFHDIFVDLCLEQKLNGNKPGTHFTKEGWKNIVELFNLKAGVTYDRIQIKNHWDATKEQWKVWCKLVGTDNMKWDPITCKFGATEEDWQNYLQANPEATQFRFKELQHADKLEMIFDRSVNTGESDTPTQHRRLNDNSPSSLWLVDGQGTIQLTVNMENHYDTPEPRSAVLVEKSPVELQRMNFKPSYSIGECIECLDGMEEVQQGSDLYLFALDLFLEKKYREIFLQLKNPSVRIAWLQRLQAFAPPLH</sequence>
<evidence type="ECO:0000313" key="3">
    <source>
        <dbReference type="EMBL" id="GKV28341.1"/>
    </source>
</evidence>
<feature type="domain" description="Myb/SANT-like" evidence="2">
    <location>
        <begin position="191"/>
        <end position="284"/>
    </location>
</feature>
<evidence type="ECO:0000313" key="4">
    <source>
        <dbReference type="Proteomes" id="UP001054252"/>
    </source>
</evidence>
<keyword evidence="4" id="KW-1185">Reference proteome</keyword>
<dbReference type="PANTHER" id="PTHR47584:SF17">
    <property type="entry name" value="MYB_SANT-LIKE DNA-BINDING DOMAIN PROTEIN"/>
    <property type="match status" value="1"/>
</dbReference>
<dbReference type="Proteomes" id="UP001054252">
    <property type="component" value="Unassembled WGS sequence"/>
</dbReference>
<name>A0AAV5KUK3_9ROSI</name>
<feature type="domain" description="Myb/SANT-like" evidence="2">
    <location>
        <begin position="12"/>
        <end position="106"/>
    </location>
</feature>
<feature type="compositionally biased region" description="Polar residues" evidence="1">
    <location>
        <begin position="149"/>
        <end position="158"/>
    </location>
</feature>
<comment type="caution">
    <text evidence="3">The sequence shown here is derived from an EMBL/GenBank/DDBJ whole genome shotgun (WGS) entry which is preliminary data.</text>
</comment>
<evidence type="ECO:0000256" key="1">
    <source>
        <dbReference type="SAM" id="MobiDB-lite"/>
    </source>
</evidence>
<dbReference type="EMBL" id="BPVZ01000079">
    <property type="protein sequence ID" value="GKV28341.1"/>
    <property type="molecule type" value="Genomic_DNA"/>
</dbReference>
<reference evidence="3 4" key="1">
    <citation type="journal article" date="2021" name="Commun. Biol.">
        <title>The genome of Shorea leprosula (Dipterocarpaceae) highlights the ecological relevance of drought in aseasonal tropical rainforests.</title>
        <authorList>
            <person name="Ng K.K.S."/>
            <person name="Kobayashi M.J."/>
            <person name="Fawcett J.A."/>
            <person name="Hatakeyama M."/>
            <person name="Paape T."/>
            <person name="Ng C.H."/>
            <person name="Ang C.C."/>
            <person name="Tnah L.H."/>
            <person name="Lee C.T."/>
            <person name="Nishiyama T."/>
            <person name="Sese J."/>
            <person name="O'Brien M.J."/>
            <person name="Copetti D."/>
            <person name="Mohd Noor M.I."/>
            <person name="Ong R.C."/>
            <person name="Putra M."/>
            <person name="Sireger I.Z."/>
            <person name="Indrioko S."/>
            <person name="Kosugi Y."/>
            <person name="Izuno A."/>
            <person name="Isagi Y."/>
            <person name="Lee S.L."/>
            <person name="Shimizu K.K."/>
        </authorList>
    </citation>
    <scope>NUCLEOTIDE SEQUENCE [LARGE SCALE GENOMIC DNA]</scope>
    <source>
        <strain evidence="3">214</strain>
    </source>
</reference>